<gene>
    <name evidence="2" type="ORF">X943_001648</name>
</gene>
<reference evidence="2" key="1">
    <citation type="journal article" date="2014" name="Nucleic Acids Res.">
        <title>The evolutionary dynamics of variant antigen genes in Babesia reveal a history of genomic innovation underlying host-parasite interaction.</title>
        <authorList>
            <person name="Jackson A.P."/>
            <person name="Otto T.D."/>
            <person name="Darby A."/>
            <person name="Ramaprasad A."/>
            <person name="Xia D."/>
            <person name="Echaide I.E."/>
            <person name="Farber M."/>
            <person name="Gahlot S."/>
            <person name="Gamble J."/>
            <person name="Gupta D."/>
            <person name="Gupta Y."/>
            <person name="Jackson L."/>
            <person name="Malandrin L."/>
            <person name="Malas T.B."/>
            <person name="Moussa E."/>
            <person name="Nair M."/>
            <person name="Reid A.J."/>
            <person name="Sanders M."/>
            <person name="Sharma J."/>
            <person name="Tracey A."/>
            <person name="Quail M.A."/>
            <person name="Weir W."/>
            <person name="Wastling J.M."/>
            <person name="Hall N."/>
            <person name="Willadsen P."/>
            <person name="Lingelbach K."/>
            <person name="Shiels B."/>
            <person name="Tait A."/>
            <person name="Berriman M."/>
            <person name="Allred D.R."/>
            <person name="Pain A."/>
        </authorList>
    </citation>
    <scope>NUCLEOTIDE SEQUENCE</scope>
    <source>
        <strain evidence="2">1802A</strain>
    </source>
</reference>
<dbReference type="Proteomes" id="UP001195914">
    <property type="component" value="Unassembled WGS sequence"/>
</dbReference>
<evidence type="ECO:0000313" key="3">
    <source>
        <dbReference type="Proteomes" id="UP001195914"/>
    </source>
</evidence>
<evidence type="ECO:0000259" key="1">
    <source>
        <dbReference type="Pfam" id="PF23634"/>
    </source>
</evidence>
<dbReference type="AlphaFoldDB" id="A0AAD9G736"/>
<evidence type="ECO:0000313" key="2">
    <source>
        <dbReference type="EMBL" id="KAK1932969.1"/>
    </source>
</evidence>
<dbReference type="EMBL" id="JAHBMH010000073">
    <property type="protein sequence ID" value="KAK1932969.1"/>
    <property type="molecule type" value="Genomic_DNA"/>
</dbReference>
<name>A0AAD9G736_BABDI</name>
<comment type="caution">
    <text evidence="2">The sequence shown here is derived from an EMBL/GenBank/DDBJ whole genome shotgun (WGS) entry which is preliminary data.</text>
</comment>
<dbReference type="InterPro" id="IPR056293">
    <property type="entry name" value="PH_CERLI1"/>
</dbReference>
<accession>A0AAD9G736</accession>
<keyword evidence="3" id="KW-1185">Reference proteome</keyword>
<sequence>MFIIDPQTAGCCAVGCCGMVAANYIAKNVSKIPHPSECGCIGTIYRISGLHDHDAFDAIIEIHEALNCLGQGKYYFEVESGRHTYYTQNVQVKDGKLNIHEKLRVHVRQCDTNVRINLYKKNLMSSQHCASLVLSVSSDLMAEKPANRRWFTMMHENRSSTRVKISIYRMSGDIVERDISALTLHAIIEAQQEGSKIEEELLEDLEKMDDVAKLRFFSKVLSGPLKKMNTFGQKWSSFYFKPLEISPGNWEWCTWHSIDAYNSGVEAIDAYPFLSMSVVVADPTNRNCFYIKYHKDGNEFGLLLKKVDRDRDVWTDSIYEFIERSRDIYFKNPHNHLLKKSQRCLKRCKELGVPENSETSEQQRKQLQENLAKSKRLVNPLERPLDTNGTLLPKNIDRMAQQMYVSE</sequence>
<protein>
    <recommendedName>
        <fullName evidence="1">CERLI1-like PH domain-containing protein</fullName>
    </recommendedName>
</protein>
<organism evidence="2 3">
    <name type="scientific">Babesia divergens</name>
    <dbReference type="NCBI Taxonomy" id="32595"/>
    <lineage>
        <taxon>Eukaryota</taxon>
        <taxon>Sar</taxon>
        <taxon>Alveolata</taxon>
        <taxon>Apicomplexa</taxon>
        <taxon>Aconoidasida</taxon>
        <taxon>Piroplasmida</taxon>
        <taxon>Babesiidae</taxon>
        <taxon>Babesia</taxon>
    </lineage>
</organism>
<feature type="domain" description="CERLI1-like PH" evidence="1">
    <location>
        <begin position="222"/>
        <end position="332"/>
    </location>
</feature>
<dbReference type="Pfam" id="PF23634">
    <property type="entry name" value="PH_CERLI1"/>
    <property type="match status" value="1"/>
</dbReference>
<reference evidence="2" key="2">
    <citation type="submission" date="2021-05" db="EMBL/GenBank/DDBJ databases">
        <authorList>
            <person name="Pain A."/>
        </authorList>
    </citation>
    <scope>NUCLEOTIDE SEQUENCE</scope>
    <source>
        <strain evidence="2">1802A</strain>
    </source>
</reference>
<proteinExistence type="predicted"/>